<proteinExistence type="predicted"/>
<protein>
    <submittedName>
        <fullName evidence="1">Uncharacterized protein</fullName>
    </submittedName>
</protein>
<evidence type="ECO:0000313" key="1">
    <source>
        <dbReference type="EMBL" id="GFD36871.1"/>
    </source>
</evidence>
<organism evidence="1">
    <name type="scientific">Tanacetum cinerariifolium</name>
    <name type="common">Dalmatian daisy</name>
    <name type="synonym">Chrysanthemum cinerariifolium</name>
    <dbReference type="NCBI Taxonomy" id="118510"/>
    <lineage>
        <taxon>Eukaryota</taxon>
        <taxon>Viridiplantae</taxon>
        <taxon>Streptophyta</taxon>
        <taxon>Embryophyta</taxon>
        <taxon>Tracheophyta</taxon>
        <taxon>Spermatophyta</taxon>
        <taxon>Magnoliopsida</taxon>
        <taxon>eudicotyledons</taxon>
        <taxon>Gunneridae</taxon>
        <taxon>Pentapetalae</taxon>
        <taxon>asterids</taxon>
        <taxon>campanulids</taxon>
        <taxon>Asterales</taxon>
        <taxon>Asteraceae</taxon>
        <taxon>Asteroideae</taxon>
        <taxon>Anthemideae</taxon>
        <taxon>Anthemidinae</taxon>
        <taxon>Tanacetum</taxon>
    </lineage>
</organism>
<gene>
    <name evidence="1" type="ORF">Tci_908840</name>
</gene>
<feature type="non-terminal residue" evidence="1">
    <location>
        <position position="1"/>
    </location>
</feature>
<accession>A0A699VVA1</accession>
<feature type="non-terminal residue" evidence="1">
    <location>
        <position position="131"/>
    </location>
</feature>
<sequence>QAGGQAGRDIGRRQCFAQIADRQQLIGHRLTDQHTQGVEVLCHLHAVGIDLHGSGVGHGIALMHVDACRALGEVEQRLIGLQGQPGAGDFTDQTQARGLIIGLAGLEARIGRVALTAQATEEVELIGRETR</sequence>
<dbReference type="AlphaFoldDB" id="A0A699VVA1"/>
<comment type="caution">
    <text evidence="1">The sequence shown here is derived from an EMBL/GenBank/DDBJ whole genome shotgun (WGS) entry which is preliminary data.</text>
</comment>
<name>A0A699VVA1_TANCI</name>
<dbReference type="EMBL" id="BKCJ011477566">
    <property type="protein sequence ID" value="GFD36871.1"/>
    <property type="molecule type" value="Genomic_DNA"/>
</dbReference>
<reference evidence="1" key="1">
    <citation type="journal article" date="2019" name="Sci. Rep.">
        <title>Draft genome of Tanacetum cinerariifolium, the natural source of mosquito coil.</title>
        <authorList>
            <person name="Yamashiro T."/>
            <person name="Shiraishi A."/>
            <person name="Satake H."/>
            <person name="Nakayama K."/>
        </authorList>
    </citation>
    <scope>NUCLEOTIDE SEQUENCE</scope>
</reference>